<dbReference type="RefSeq" id="WP_117298240.1">
    <property type="nucleotide sequence ID" value="NZ_QVQT02000002.1"/>
</dbReference>
<evidence type="ECO:0000259" key="2">
    <source>
        <dbReference type="Pfam" id="PF13462"/>
    </source>
</evidence>
<organism evidence="3 4">
    <name type="scientific">Paracidobacterium acidisoli</name>
    <dbReference type="NCBI Taxonomy" id="2303751"/>
    <lineage>
        <taxon>Bacteria</taxon>
        <taxon>Pseudomonadati</taxon>
        <taxon>Acidobacteriota</taxon>
        <taxon>Terriglobia</taxon>
        <taxon>Terriglobales</taxon>
        <taxon>Acidobacteriaceae</taxon>
        <taxon>Paracidobacterium</taxon>
    </lineage>
</organism>
<feature type="chain" id="PRO_5016820462" description="Thioredoxin-like fold domain-containing protein" evidence="1">
    <location>
        <begin position="28"/>
        <end position="222"/>
    </location>
</feature>
<name>A0A372IRA9_9BACT</name>
<dbReference type="EMBL" id="QVQT01000002">
    <property type="protein sequence ID" value="RFU17490.1"/>
    <property type="molecule type" value="Genomic_DNA"/>
</dbReference>
<feature type="signal peptide" evidence="1">
    <location>
        <begin position="1"/>
        <end position="27"/>
    </location>
</feature>
<dbReference type="Proteomes" id="UP000264702">
    <property type="component" value="Unassembled WGS sequence"/>
</dbReference>
<evidence type="ECO:0000313" key="3">
    <source>
        <dbReference type="EMBL" id="RFU17490.1"/>
    </source>
</evidence>
<dbReference type="InterPro" id="IPR012336">
    <property type="entry name" value="Thioredoxin-like_fold"/>
</dbReference>
<proteinExistence type="predicted"/>
<accession>A0A372IRA9</accession>
<dbReference type="Gene3D" id="3.40.30.10">
    <property type="entry name" value="Glutaredoxin"/>
    <property type="match status" value="1"/>
</dbReference>
<evidence type="ECO:0000313" key="4">
    <source>
        <dbReference type="Proteomes" id="UP000264702"/>
    </source>
</evidence>
<dbReference type="Pfam" id="PF13462">
    <property type="entry name" value="Thioredoxin_4"/>
    <property type="match status" value="1"/>
</dbReference>
<dbReference type="InterPro" id="IPR036249">
    <property type="entry name" value="Thioredoxin-like_sf"/>
</dbReference>
<keyword evidence="4" id="KW-1185">Reference proteome</keyword>
<comment type="caution">
    <text evidence="3">The sequence shown here is derived from an EMBL/GenBank/DDBJ whole genome shotgun (WGS) entry which is preliminary data.</text>
</comment>
<evidence type="ECO:0000256" key="1">
    <source>
        <dbReference type="SAM" id="SignalP"/>
    </source>
</evidence>
<dbReference type="AlphaFoldDB" id="A0A372IRA9"/>
<gene>
    <name evidence="3" type="ORF">D0Y96_04910</name>
</gene>
<sequence length="222" mass="24836">MVSRRRFALFVLAALFVVYCGLRPAQAQQVPAQVHDTSALKVPPGYHIALVEFADLECPMCAHENPILKQAAEQYHAAWVRHDFPLPMHNWSFQAAVYARWFDTKAKKTGDEYRDAVFANQVNIETKADLQSATAKFAKDRGIDLPFVIDPQGRLEADVRADVALGDRMGVHETPTVWIVIDKAGSGAPNYEQVLDFNKLYSMLDEAQAQTQSPHTVARAKK</sequence>
<keyword evidence="1" id="KW-0732">Signal</keyword>
<dbReference type="SUPFAM" id="SSF52833">
    <property type="entry name" value="Thioredoxin-like"/>
    <property type="match status" value="1"/>
</dbReference>
<reference evidence="3 4" key="1">
    <citation type="submission" date="2018-08" db="EMBL/GenBank/DDBJ databases">
        <title>Acidipila sp. 4G-K13, an acidobacterium isolated from forest soil.</title>
        <authorList>
            <person name="Gao Z.-H."/>
            <person name="Qiu L.-H."/>
        </authorList>
    </citation>
    <scope>NUCLEOTIDE SEQUENCE [LARGE SCALE GENOMIC DNA]</scope>
    <source>
        <strain evidence="3 4">4G-K13</strain>
    </source>
</reference>
<feature type="domain" description="Thioredoxin-like fold" evidence="2">
    <location>
        <begin position="50"/>
        <end position="179"/>
    </location>
</feature>
<protein>
    <recommendedName>
        <fullName evidence="2">Thioredoxin-like fold domain-containing protein</fullName>
    </recommendedName>
</protein>